<accession>L9KWD0</accession>
<organism evidence="1 2">
    <name type="scientific">Tupaia chinensis</name>
    <name type="common">Chinese tree shrew</name>
    <name type="synonym">Tupaia belangeri chinensis</name>
    <dbReference type="NCBI Taxonomy" id="246437"/>
    <lineage>
        <taxon>Eukaryota</taxon>
        <taxon>Metazoa</taxon>
        <taxon>Chordata</taxon>
        <taxon>Craniata</taxon>
        <taxon>Vertebrata</taxon>
        <taxon>Euteleostomi</taxon>
        <taxon>Mammalia</taxon>
        <taxon>Eutheria</taxon>
        <taxon>Euarchontoglires</taxon>
        <taxon>Scandentia</taxon>
        <taxon>Tupaiidae</taxon>
        <taxon>Tupaia</taxon>
    </lineage>
</organism>
<dbReference type="AlphaFoldDB" id="L9KWD0"/>
<dbReference type="EMBL" id="KB320637">
    <property type="protein sequence ID" value="ELW66804.1"/>
    <property type="molecule type" value="Genomic_DNA"/>
</dbReference>
<reference evidence="2" key="2">
    <citation type="journal article" date="2013" name="Nat. Commun.">
        <title>Genome of the Chinese tree shrew.</title>
        <authorList>
            <person name="Fan Y."/>
            <person name="Huang Z.Y."/>
            <person name="Cao C.C."/>
            <person name="Chen C.S."/>
            <person name="Chen Y.X."/>
            <person name="Fan D.D."/>
            <person name="He J."/>
            <person name="Hou H.L."/>
            <person name="Hu L."/>
            <person name="Hu X.T."/>
            <person name="Jiang X.T."/>
            <person name="Lai R."/>
            <person name="Lang Y.S."/>
            <person name="Liang B."/>
            <person name="Liao S.G."/>
            <person name="Mu D."/>
            <person name="Ma Y.Y."/>
            <person name="Niu Y.Y."/>
            <person name="Sun X.Q."/>
            <person name="Xia J.Q."/>
            <person name="Xiao J."/>
            <person name="Xiong Z.Q."/>
            <person name="Xu L."/>
            <person name="Yang L."/>
            <person name="Zhang Y."/>
            <person name="Zhao W."/>
            <person name="Zhao X.D."/>
            <person name="Zheng Y.T."/>
            <person name="Zhou J.M."/>
            <person name="Zhu Y.B."/>
            <person name="Zhang G.J."/>
            <person name="Wang J."/>
            <person name="Yao Y.G."/>
        </authorList>
    </citation>
    <scope>NUCLEOTIDE SEQUENCE [LARGE SCALE GENOMIC DNA]</scope>
</reference>
<dbReference type="Proteomes" id="UP000011518">
    <property type="component" value="Unassembled WGS sequence"/>
</dbReference>
<keyword evidence="2" id="KW-1185">Reference proteome</keyword>
<name>L9KWD0_TUPCH</name>
<gene>
    <name evidence="1" type="ORF">TREES_T100000391</name>
</gene>
<evidence type="ECO:0000313" key="1">
    <source>
        <dbReference type="EMBL" id="ELW66804.1"/>
    </source>
</evidence>
<evidence type="ECO:0000313" key="2">
    <source>
        <dbReference type="Proteomes" id="UP000011518"/>
    </source>
</evidence>
<sequence length="100" mass="10730">MAAAFPVSAKPPNYLAGIGRPLAEVCVVLAAAVWRVNPMASSVYLAGSEMYLVRLAHRTLSPPRGPCPTTTPCKHRCTLLEVNVVNGSVLRLMWPVLCSL</sequence>
<protein>
    <submittedName>
        <fullName evidence="1">Uncharacterized protein</fullName>
    </submittedName>
</protein>
<reference evidence="2" key="1">
    <citation type="submission" date="2012-07" db="EMBL/GenBank/DDBJ databases">
        <title>Genome of the Chinese tree shrew, a rising model animal genetically related to primates.</title>
        <authorList>
            <person name="Zhang G."/>
            <person name="Fan Y."/>
            <person name="Yao Y."/>
            <person name="Huang Z."/>
        </authorList>
    </citation>
    <scope>NUCLEOTIDE SEQUENCE [LARGE SCALE GENOMIC DNA]</scope>
</reference>
<proteinExistence type="predicted"/>
<dbReference type="InParanoid" id="L9KWD0"/>